<name>A0AB40C497_DIOCR</name>
<dbReference type="PANTHER" id="PTHR37391">
    <property type="entry name" value="E3 UBIQUITIN-PROTEIN LIGASE"/>
    <property type="match status" value="1"/>
</dbReference>
<keyword evidence="2" id="KW-1185">Reference proteome</keyword>
<dbReference type="Proteomes" id="UP001515500">
    <property type="component" value="Chromosome 2"/>
</dbReference>
<proteinExistence type="predicted"/>
<evidence type="ECO:0000259" key="1">
    <source>
        <dbReference type="Pfam" id="PF20680"/>
    </source>
</evidence>
<sequence length="414" mass="47779">MSTQLSNMLSKALPFLRGDLQTIDPSLPNLITLLQSSGAGECWHKDGCFLSHLTDVYRILKLWNAPNSIALCGLFHSVYSNSYVNLALFDINSDGRETLRGLIGVEAERLVHLFCIVDRQTLIHDDIIFKYSDDELVYHLQCSEESVIKVRETGISNSNEQWRQKLQSILPAQGIKVKHIKTGEEVHLSRRMVAAFVLMTMADFSDQYYSFQDELFDNENGRLEFTGNKFTALWPGDGRPGLWMNSISRMGAIYNLIVREENIFIQETITQKSQDYNDRDDDLELVIPPVFQYCTKLLDTEKQKAARDLYWDVMINHNRMETVEMMLKESCEKNRYVGEPYLVLGQVYVSTGRFEEAEKVAEEGLRLIMEWGSSWDKRMSWEGWIAWGRLILMNAKNKSWPKSSWGILNLGLVR</sequence>
<dbReference type="RefSeq" id="XP_039133591.1">
    <property type="nucleotide sequence ID" value="XM_039277657.1"/>
</dbReference>
<dbReference type="InterPro" id="IPR049202">
    <property type="entry name" value="DUF6817"/>
</dbReference>
<protein>
    <submittedName>
        <fullName evidence="3">LOW QUALITY PROTEIN: uncharacterized protein LOC120270600</fullName>
    </submittedName>
</protein>
<evidence type="ECO:0000313" key="3">
    <source>
        <dbReference type="RefSeq" id="XP_039133591.1"/>
    </source>
</evidence>
<gene>
    <name evidence="3" type="primary">LOC120270600</name>
</gene>
<reference evidence="3" key="1">
    <citation type="submission" date="2025-08" db="UniProtKB">
        <authorList>
            <consortium name="RefSeq"/>
        </authorList>
    </citation>
    <scope>IDENTIFICATION</scope>
</reference>
<dbReference type="PANTHER" id="PTHR37391:SF2">
    <property type="entry name" value="E3 UBIQUITIN-PROTEIN LIGASE"/>
    <property type="match status" value="1"/>
</dbReference>
<accession>A0AB40C497</accession>
<dbReference type="Pfam" id="PF20680">
    <property type="entry name" value="DUF6817"/>
    <property type="match status" value="1"/>
</dbReference>
<feature type="domain" description="DUF6817" evidence="1">
    <location>
        <begin position="33"/>
        <end position="119"/>
    </location>
</feature>
<dbReference type="AlphaFoldDB" id="A0AB40C497"/>
<organism evidence="2 3">
    <name type="scientific">Dioscorea cayennensis subsp. rotundata</name>
    <name type="common">White Guinea yam</name>
    <name type="synonym">Dioscorea rotundata</name>
    <dbReference type="NCBI Taxonomy" id="55577"/>
    <lineage>
        <taxon>Eukaryota</taxon>
        <taxon>Viridiplantae</taxon>
        <taxon>Streptophyta</taxon>
        <taxon>Embryophyta</taxon>
        <taxon>Tracheophyta</taxon>
        <taxon>Spermatophyta</taxon>
        <taxon>Magnoliopsida</taxon>
        <taxon>Liliopsida</taxon>
        <taxon>Dioscoreales</taxon>
        <taxon>Dioscoreaceae</taxon>
        <taxon>Dioscorea</taxon>
    </lineage>
</organism>
<dbReference type="GeneID" id="120270600"/>
<evidence type="ECO:0000313" key="2">
    <source>
        <dbReference type="Proteomes" id="UP001515500"/>
    </source>
</evidence>